<dbReference type="EMBL" id="CACVAQ010000232">
    <property type="protein sequence ID" value="CAA6815975.1"/>
    <property type="molecule type" value="Genomic_DNA"/>
</dbReference>
<feature type="domain" description="DUF7619" evidence="3">
    <location>
        <begin position="721"/>
        <end position="855"/>
    </location>
</feature>
<reference evidence="4" key="1">
    <citation type="submission" date="2020-01" db="EMBL/GenBank/DDBJ databases">
        <authorList>
            <person name="Meier V. D."/>
            <person name="Meier V D."/>
        </authorList>
    </citation>
    <scope>NUCLEOTIDE SEQUENCE</scope>
    <source>
        <strain evidence="4">HLG_WM_MAG_10</strain>
    </source>
</reference>
<dbReference type="PANTHER" id="PTHR42754">
    <property type="entry name" value="ENDOGLUCANASE"/>
    <property type="match status" value="1"/>
</dbReference>
<dbReference type="Pfam" id="PF24595">
    <property type="entry name" value="DUF7619"/>
    <property type="match status" value="1"/>
</dbReference>
<dbReference type="AlphaFoldDB" id="A0A6S6TLV5"/>
<evidence type="ECO:0000259" key="2">
    <source>
        <dbReference type="Pfam" id="PF18962"/>
    </source>
</evidence>
<organism evidence="4">
    <name type="scientific">uncultured Aureispira sp</name>
    <dbReference type="NCBI Taxonomy" id="1331704"/>
    <lineage>
        <taxon>Bacteria</taxon>
        <taxon>Pseudomonadati</taxon>
        <taxon>Bacteroidota</taxon>
        <taxon>Saprospiria</taxon>
        <taxon>Saprospirales</taxon>
        <taxon>Saprospiraceae</taxon>
        <taxon>Aureispira</taxon>
        <taxon>environmental samples</taxon>
    </lineage>
</organism>
<evidence type="ECO:0000313" key="4">
    <source>
        <dbReference type="EMBL" id="CAA6815975.1"/>
    </source>
</evidence>
<sequence length="955" mass="104651">MKLKILMAALFSLCLVTASYGQGWEQYYYNDTIPTAYALDQTADNGFILATSYSNSVTYEETHLLIKTDVNGDTLWTKELDAIVNNYYYLTDIQQTTDGGYILAGEINLINGKDMYLVKTNALGDTLWTNHYGGTGLEYCSAVQQTSDGGYIVVGTTTLTGNNRDLYLVKTDANGTVLWTQTYGGTGYDLGKDVQQTTDGGYIVIGSIDQGAGNDKDVYLVKTDVNGTITWTQTYGAVTDIDEGVRVSQTADGGYILGATAFISSGGSNIFLRKVDGLGVIQWSQSFGTGNYYSLNSLLQTNDGGYLLVGQQSYGENYMLKTTDLGVLEWNNVRADNNNTFVEAVVVGNGYAVVGHQWADWNNPSIEEHVYLYKTDSVGNTHLNLIKGNIFNDVNTNCSKDLGEQDFTGIIVSAVGSSRTWYGTTDALGNYCIRVDTGAYVVHSNEPTYWLACANNISVTYPNFYTIDTIDFPLQAQVNCPMMQVDLSAPFIRRTGGGSRYTINYCNNGTIDAINASVEVSLDADLDVVSTTLPIASQVGNVLSFNLGDVPYGDCGQFYIQVRANANAIVGQTHCSEAHIFPDSLCLPVWTGGTIEASANCQTDSIAFKFENVGSGLFNSETYYVFEDHFIMRTGNTGNILNGNDFNLTIAADSGKTYRISVPQNTGFPKLLGDSIASAAVEGCLPYWNGMFNTGFITQFSNGNASPFIAVDCQQSRGSFDPNDKAAQPAGYDAAHYIYSHTDLDYKVRFQNTGTDTAFLVVIRDTISPLLDLSTLEMGASSHNYTWRVYGDRVLEITYNNILLPDSTTNEPASHGFIRYRIEQQAGNIVGDVIYNEADIYFDFNAPITTNETYHTIGDNFVTVMLTQTTVLDEAIQVNVYPNPFTQNASLEVEGKDYHELQLTIYDVSGRMVLEKQAYSNNRIELSRGNLQPGVYFYQLLGDAALINTGKIVVQ</sequence>
<accession>A0A6S6TLV5</accession>
<feature type="chain" id="PRO_5027536125" evidence="1">
    <location>
        <begin position="22"/>
        <end position="955"/>
    </location>
</feature>
<feature type="domain" description="Secretion system C-terminal sorting" evidence="2">
    <location>
        <begin position="880"/>
        <end position="945"/>
    </location>
</feature>
<dbReference type="SUPFAM" id="SSF50998">
    <property type="entry name" value="Quinoprotein alcohol dehydrogenase-like"/>
    <property type="match status" value="1"/>
</dbReference>
<dbReference type="InterPro" id="IPR026444">
    <property type="entry name" value="Secre_tail"/>
</dbReference>
<dbReference type="InterPro" id="IPR011047">
    <property type="entry name" value="Quinoprotein_ADH-like_sf"/>
</dbReference>
<proteinExistence type="predicted"/>
<evidence type="ECO:0000259" key="3">
    <source>
        <dbReference type="Pfam" id="PF24595"/>
    </source>
</evidence>
<evidence type="ECO:0000256" key="1">
    <source>
        <dbReference type="SAM" id="SignalP"/>
    </source>
</evidence>
<protein>
    <submittedName>
        <fullName evidence="4">Uncharacterized protein</fullName>
    </submittedName>
</protein>
<keyword evidence="1" id="KW-0732">Signal</keyword>
<dbReference type="PANTHER" id="PTHR42754:SF1">
    <property type="entry name" value="LIPOPROTEIN"/>
    <property type="match status" value="1"/>
</dbReference>
<dbReference type="NCBIfam" id="TIGR04183">
    <property type="entry name" value="Por_Secre_tail"/>
    <property type="match status" value="1"/>
</dbReference>
<feature type="signal peptide" evidence="1">
    <location>
        <begin position="1"/>
        <end position="21"/>
    </location>
</feature>
<dbReference type="Pfam" id="PF18962">
    <property type="entry name" value="Por_Secre_tail"/>
    <property type="match status" value="1"/>
</dbReference>
<dbReference type="InterPro" id="IPR055353">
    <property type="entry name" value="DUF7619"/>
</dbReference>
<gene>
    <name evidence="4" type="ORF">HELGO_WM16873</name>
</gene>
<name>A0A6S6TLV5_9BACT</name>